<feature type="domain" description="THIF-type NAD/FAD binding fold" evidence="2">
    <location>
        <begin position="108"/>
        <end position="344"/>
    </location>
</feature>
<dbReference type="EMBL" id="MKXG01000207">
    <property type="protein sequence ID" value="PJZ16026.1"/>
    <property type="molecule type" value="Genomic_DNA"/>
</dbReference>
<dbReference type="InterPro" id="IPR000594">
    <property type="entry name" value="ThiF_NAD_FAD-bd"/>
</dbReference>
<evidence type="ECO:0000256" key="1">
    <source>
        <dbReference type="SAM" id="Phobius"/>
    </source>
</evidence>
<comment type="caution">
    <text evidence="3">The sequence shown here is derived from an EMBL/GenBank/DDBJ whole genome shotgun (WGS) entry which is preliminary data.</text>
</comment>
<sequence>MYRIKKTVKLFQNKNKIKFIFMNIHQEITIKCNEVCRFILSLLAIGIVKSSLFHQVKKKYPKVSEQDINSFLKFLITNQIIEEFKESKYENSIVSRQVNFYSTIVPNSESMQDELSNKCVLILGLGGVGSWISYFLAQAGISHFIFVDSDKVENTNLGRQALYFKDDIGKYKVDVISNKLRKLNPNLIIEKHKFTVQSKEDFMKIKHIPDIVVNCLDEPNSYFTGTWVTNYYLGLDIPMINGIGYRGRTISLGLTTIPGKTICWNCANASYKNAIKGYVPILNHNPQAGVTSPLANFIGSIHAQEVINILCKELTPILTNRIGVIDFLTLDIKWYKLTINSTNCCPICRRRNNI</sequence>
<dbReference type="Gene3D" id="3.40.50.720">
    <property type="entry name" value="NAD(P)-binding Rossmann-like Domain"/>
    <property type="match status" value="1"/>
</dbReference>
<dbReference type="Pfam" id="PF00899">
    <property type="entry name" value="ThiF"/>
    <property type="match status" value="1"/>
</dbReference>
<dbReference type="PANTHER" id="PTHR43267">
    <property type="entry name" value="TRNA THREONYLCARBAMOYLADENOSINE DEHYDRATASE"/>
    <property type="match status" value="1"/>
</dbReference>
<gene>
    <name evidence="3" type="ORF">BHU41_01465</name>
</gene>
<dbReference type="GO" id="GO:0008641">
    <property type="term" value="F:ubiquitin-like modifier activating enzyme activity"/>
    <property type="evidence" value="ECO:0007669"/>
    <property type="project" value="InterPro"/>
</dbReference>
<dbReference type="GO" id="GO:0061504">
    <property type="term" value="P:cyclic threonylcarbamoyladenosine biosynthetic process"/>
    <property type="evidence" value="ECO:0007669"/>
    <property type="project" value="TreeGrafter"/>
</dbReference>
<proteinExistence type="predicted"/>
<keyword evidence="1" id="KW-0472">Membrane</keyword>
<evidence type="ECO:0000259" key="2">
    <source>
        <dbReference type="Pfam" id="PF00899"/>
    </source>
</evidence>
<dbReference type="Proteomes" id="UP000231914">
    <property type="component" value="Unassembled WGS sequence"/>
</dbReference>
<evidence type="ECO:0000313" key="4">
    <source>
        <dbReference type="Proteomes" id="UP000231914"/>
    </source>
</evidence>
<organism evidence="3 4">
    <name type="scientific">Lactobacillus crispatus</name>
    <dbReference type="NCBI Taxonomy" id="47770"/>
    <lineage>
        <taxon>Bacteria</taxon>
        <taxon>Bacillati</taxon>
        <taxon>Bacillota</taxon>
        <taxon>Bacilli</taxon>
        <taxon>Lactobacillales</taxon>
        <taxon>Lactobacillaceae</taxon>
        <taxon>Lactobacillus</taxon>
    </lineage>
</organism>
<reference evidence="3 4" key="1">
    <citation type="submission" date="2016-10" db="EMBL/GenBank/DDBJ databases">
        <title>WGS of isloates from the oral cavity of healthy individuals.</title>
        <authorList>
            <person name="Sharma S."/>
            <person name="Pal V.K."/>
            <person name="Patil P.B."/>
            <person name="Korpole S."/>
            <person name="Grover V."/>
        </authorList>
    </citation>
    <scope>NUCLEOTIDE SEQUENCE [LARGE SCALE GENOMIC DNA]</scope>
    <source>
        <strain evidence="3 4">DISK12</strain>
    </source>
</reference>
<keyword evidence="1" id="KW-1133">Transmembrane helix</keyword>
<dbReference type="RefSeq" id="WP_100733103.1">
    <property type="nucleotide sequence ID" value="NZ_JAGSXU010000013.1"/>
</dbReference>
<dbReference type="GO" id="GO:0061503">
    <property type="term" value="F:tRNA threonylcarbamoyladenosine dehydratase"/>
    <property type="evidence" value="ECO:0007669"/>
    <property type="project" value="TreeGrafter"/>
</dbReference>
<protein>
    <recommendedName>
        <fullName evidence="2">THIF-type NAD/FAD binding fold domain-containing protein</fullName>
    </recommendedName>
</protein>
<name>A0A2M9WLN8_9LACO</name>
<accession>A0A2M9WLN8</accession>
<dbReference type="PANTHER" id="PTHR43267:SF1">
    <property type="entry name" value="TRNA THREONYLCARBAMOYLADENOSINE DEHYDRATASE"/>
    <property type="match status" value="1"/>
</dbReference>
<dbReference type="InterPro" id="IPR035985">
    <property type="entry name" value="Ubiquitin-activating_enz"/>
</dbReference>
<dbReference type="SUPFAM" id="SSF69572">
    <property type="entry name" value="Activating enzymes of the ubiquitin-like proteins"/>
    <property type="match status" value="1"/>
</dbReference>
<dbReference type="InterPro" id="IPR045886">
    <property type="entry name" value="ThiF/MoeB/HesA"/>
</dbReference>
<dbReference type="AlphaFoldDB" id="A0A2M9WLN8"/>
<keyword evidence="1" id="KW-0812">Transmembrane</keyword>
<evidence type="ECO:0000313" key="3">
    <source>
        <dbReference type="EMBL" id="PJZ16026.1"/>
    </source>
</evidence>
<feature type="transmembrane region" description="Helical" evidence="1">
    <location>
        <begin position="119"/>
        <end position="137"/>
    </location>
</feature>